<feature type="region of interest" description="Disordered" evidence="1">
    <location>
        <begin position="749"/>
        <end position="772"/>
    </location>
</feature>
<evidence type="ECO:0000313" key="3">
    <source>
        <dbReference type="Ensembl" id="ENSLLEP00000012487.1"/>
    </source>
</evidence>
<proteinExistence type="predicted"/>
<dbReference type="GeneTree" id="ENSGT00940000159113"/>
<dbReference type="AlphaFoldDB" id="A0A8C5PBP8"/>
<dbReference type="InterPro" id="IPR038269">
    <property type="entry name" value="SCAN_sf"/>
</dbReference>
<evidence type="ECO:0000259" key="2">
    <source>
        <dbReference type="PROSITE" id="PS50804"/>
    </source>
</evidence>
<feature type="region of interest" description="Disordered" evidence="1">
    <location>
        <begin position="363"/>
        <end position="393"/>
    </location>
</feature>
<dbReference type="Proteomes" id="UP000694569">
    <property type="component" value="Unplaced"/>
</dbReference>
<feature type="region of interest" description="Disordered" evidence="1">
    <location>
        <begin position="40"/>
        <end position="73"/>
    </location>
</feature>
<reference evidence="3" key="1">
    <citation type="submission" date="2025-08" db="UniProtKB">
        <authorList>
            <consortium name="Ensembl"/>
        </authorList>
    </citation>
    <scope>IDENTIFICATION</scope>
</reference>
<dbReference type="OrthoDB" id="9906058at2759"/>
<reference evidence="3" key="2">
    <citation type="submission" date="2025-09" db="UniProtKB">
        <authorList>
            <consortium name="Ensembl"/>
        </authorList>
    </citation>
    <scope>IDENTIFICATION</scope>
</reference>
<protein>
    <recommendedName>
        <fullName evidence="2">SCAN box domain-containing protein</fullName>
    </recommendedName>
</protein>
<feature type="domain" description="SCAN box" evidence="2">
    <location>
        <begin position="283"/>
        <end position="360"/>
    </location>
</feature>
<name>A0A8C5PBP8_9ANUR</name>
<keyword evidence="4" id="KW-1185">Reference proteome</keyword>
<evidence type="ECO:0000313" key="4">
    <source>
        <dbReference type="Proteomes" id="UP000694569"/>
    </source>
</evidence>
<organism evidence="3 4">
    <name type="scientific">Leptobrachium leishanense</name>
    <name type="common">Leishan spiny toad</name>
    <dbReference type="NCBI Taxonomy" id="445787"/>
    <lineage>
        <taxon>Eukaryota</taxon>
        <taxon>Metazoa</taxon>
        <taxon>Chordata</taxon>
        <taxon>Craniata</taxon>
        <taxon>Vertebrata</taxon>
        <taxon>Euteleostomi</taxon>
        <taxon>Amphibia</taxon>
        <taxon>Batrachia</taxon>
        <taxon>Anura</taxon>
        <taxon>Pelobatoidea</taxon>
        <taxon>Megophryidae</taxon>
        <taxon>Leptobrachium</taxon>
    </lineage>
</organism>
<sequence length="1088" mass="116989">MSQQSSKKTLEQLCRDKNISTRDKKKDELLQALEDYEARQAVQDAAEQGTTLDPAEGSASPVERIVSSASPKGDTALDVYLQTVLKHVDSADSQTRLQLILQYQEREERRAEREAAERRAEAEREAAERRAEAEREAEERRAEQEAAAHQADREAADRRAVGEREAAERQAERAHQLALAQAGRTPLSPAPAGAAELSTPRPRAENFPTLDKDGDLDVFLRSFEKTCRQYQLPMEQWARYLTPGLKGPALEAFAELPAESDQDYEAIKAALQRRYNLTPEVYRKKFRSLQKRAAESYSAVVSHLTTLFRQWVRGLKIDTLDALKDLLIKEQFVQLCPPEIQEWLLDRKPETALEAGELADFHAANRESVDQSRGSPKGSSGWKPNSARPPDITAAAPQSVPVFAGEGGANPSSPGRSVRRRCFICDSANHLLAACPQRKKPASTAGGGHPSTSPSVLFVTRSEGSANVNQQAVIVGTQVSVGLRDTAAEVTLVRPGLVSPADFIPGRTLAVKGFGGVRPAVPMARVYLDWGAGRGLREVGVSENIPTDVLLGTDLGKLVSQYVLERDAGDLPRPTSGSTVGRAVCGDAHQDSWTGGQGMAVSQSAPAPGVPEVLCGSMRGQCDWEERQGVSECPPAPESAGSPDPMRGETAVPMVEVGTRWRSAGSRAQGPSLPCDGVDQNAWEGWQDTVVCLPRPDSGLSVTPYGWEQGQGMTAGLLAPKPTRTLVPRENGVDQNAWEGWQDTVVCLPRPDSGVPVTPRGWEGEQRTKAGSFRAEPTGSVVLEGRCGHRKAWDEQDTAVCQPVSRVSETVRGAEGILGGREERPRVADGYPGPVPSRLAVPGERSGGQNILDGQDTAVCQPVSRVSETVRGAEGILGGREERPRVAEGYPGPEPSRLAVPGERSGGQNILDGQDMVVCQSVSHVSEAAGGTERMLCDQEEGPGVDECCPGGKPTRFPVPQETGTAQPPCRGGWHTAVCSSVTKQGVLDKLCDKVGKRCAMGGRGERGESCTPSVWFPKFSMCGDSEKRGDSGSWCGSCDIPATMPDSVGGCRGDVYWGAGRFTLFLHTPCCKNGSRTGYGLRGFCCL</sequence>
<accession>A0A8C5PBP8</accession>
<dbReference type="Gene3D" id="1.10.4020.10">
    <property type="entry name" value="DNA breaking-rejoining enzymes"/>
    <property type="match status" value="1"/>
</dbReference>
<feature type="region of interest" description="Disordered" evidence="1">
    <location>
        <begin position="628"/>
        <end position="648"/>
    </location>
</feature>
<feature type="region of interest" description="Disordered" evidence="1">
    <location>
        <begin position="112"/>
        <end position="211"/>
    </location>
</feature>
<feature type="compositionally biased region" description="Basic and acidic residues" evidence="1">
    <location>
        <begin position="8"/>
        <end position="26"/>
    </location>
</feature>
<dbReference type="Ensembl" id="ENSLLET00000012976.1">
    <property type="protein sequence ID" value="ENSLLEP00000012487.1"/>
    <property type="gene ID" value="ENSLLEG00000007924.1"/>
</dbReference>
<dbReference type="PANTHER" id="PTHR46888">
    <property type="entry name" value="ZINC KNUCKLE DOMAINCONTAINING PROTEIN-RELATED"/>
    <property type="match status" value="1"/>
</dbReference>
<dbReference type="SMART" id="SM00431">
    <property type="entry name" value="SCAN"/>
    <property type="match status" value="1"/>
</dbReference>
<feature type="region of interest" description="Disordered" evidence="1">
    <location>
        <begin position="1"/>
        <end position="26"/>
    </location>
</feature>
<dbReference type="PROSITE" id="PS50804">
    <property type="entry name" value="SCAN_BOX"/>
    <property type="match status" value="1"/>
</dbReference>
<evidence type="ECO:0000256" key="1">
    <source>
        <dbReference type="SAM" id="MobiDB-lite"/>
    </source>
</evidence>
<dbReference type="Pfam" id="PF02023">
    <property type="entry name" value="SCAN"/>
    <property type="match status" value="1"/>
</dbReference>
<dbReference type="PANTHER" id="PTHR46888:SF14">
    <property type="entry name" value="71 KDA PROTEIN"/>
    <property type="match status" value="1"/>
</dbReference>
<dbReference type="InterPro" id="IPR003309">
    <property type="entry name" value="SCAN_dom"/>
</dbReference>
<feature type="compositionally biased region" description="Basic and acidic residues" evidence="1">
    <location>
        <begin position="112"/>
        <end position="175"/>
    </location>
</feature>
<dbReference type="SUPFAM" id="SSF47353">
    <property type="entry name" value="Retrovirus capsid dimerization domain-like"/>
    <property type="match status" value="1"/>
</dbReference>